<dbReference type="InterPro" id="IPR003661">
    <property type="entry name" value="HisK_dim/P_dom"/>
</dbReference>
<reference evidence="11 12" key="2">
    <citation type="submission" date="2016-12" db="EMBL/GenBank/DDBJ databases">
        <title>Draft Genome Sequence of Cystobacter ferrugineus Strain Cbfe23.</title>
        <authorList>
            <person name="Akbar S."/>
            <person name="Dowd S.E."/>
            <person name="Stevens D.C."/>
        </authorList>
    </citation>
    <scope>NUCLEOTIDE SEQUENCE [LARGE SCALE GENOMIC DNA]</scope>
    <source>
        <strain evidence="11 12">Cbfe23</strain>
    </source>
</reference>
<sequence length="438" mass="47985">MWSKRTARVLAVIILGFYGLDMLMLGGFNPWTLGLRLVWALSLLGYSAFSSELPEPWARWLEDLHIVVIACSVVGLVGLTGGTRSPYFVLVPVLPLANCLMYRRSARVGLLGGAVSSLGTFALGWMTEHHLFEALFRMSIVLAITMFSTYLAQQVRRTQGSEQEVSLERARRESLELLTVSEHRRAQAEKLAALGRLASDVAHEINNPLAYVGSNVDFVRDALRRPGETSPEELAEVLEETREGLKHIRQVVADLKGFARMDAREPTECALAEVVGDAVKLASLRLKHVVRLRVDVPESLPTVFVVRQRLVQVVLNLLVNAGDALEEHGARDGEVWVRGFGEQGCAVLLIEDNGPGFAPHVLPRLFEPFFTTKGPDKGTGLGLSLSRDLVAQFGGRLTASNRPEGGARLRIELPLGVKELEPRDPGGNVEVGAVRPVL</sequence>
<keyword evidence="9" id="KW-0812">Transmembrane</keyword>
<dbReference type="Pfam" id="PF02518">
    <property type="entry name" value="HATPase_c"/>
    <property type="match status" value="1"/>
</dbReference>
<dbReference type="SMART" id="SM00387">
    <property type="entry name" value="HATPase_c"/>
    <property type="match status" value="1"/>
</dbReference>
<dbReference type="SMART" id="SM00388">
    <property type="entry name" value="HisKA"/>
    <property type="match status" value="1"/>
</dbReference>
<keyword evidence="9" id="KW-1133">Transmembrane helix</keyword>
<keyword evidence="8" id="KW-0902">Two-component regulatory system</keyword>
<comment type="catalytic activity">
    <reaction evidence="1">
        <text>ATP + protein L-histidine = ADP + protein N-phospho-L-histidine.</text>
        <dbReference type="EC" id="2.7.13.3"/>
    </reaction>
</comment>
<dbReference type="PANTHER" id="PTHR43065:SF46">
    <property type="entry name" value="C4-DICARBOXYLATE TRANSPORT SENSOR PROTEIN DCTB"/>
    <property type="match status" value="1"/>
</dbReference>
<evidence type="ECO:0000256" key="7">
    <source>
        <dbReference type="ARBA" id="ARBA00022840"/>
    </source>
</evidence>
<dbReference type="GO" id="GO:0000155">
    <property type="term" value="F:phosphorelay sensor kinase activity"/>
    <property type="evidence" value="ECO:0007669"/>
    <property type="project" value="InterPro"/>
</dbReference>
<dbReference type="InterPro" id="IPR036890">
    <property type="entry name" value="HATPase_C_sf"/>
</dbReference>
<dbReference type="EC" id="2.7.13.3" evidence="2"/>
<comment type="caution">
    <text evidence="11">The sequence shown here is derived from an EMBL/GenBank/DDBJ whole genome shotgun (WGS) entry which is preliminary data.</text>
</comment>
<feature type="transmembrane region" description="Helical" evidence="9">
    <location>
        <begin position="108"/>
        <end position="128"/>
    </location>
</feature>
<dbReference type="InterPro" id="IPR005467">
    <property type="entry name" value="His_kinase_dom"/>
</dbReference>
<organism evidence="11 12">
    <name type="scientific">Cystobacter ferrugineus</name>
    <dbReference type="NCBI Taxonomy" id="83449"/>
    <lineage>
        <taxon>Bacteria</taxon>
        <taxon>Pseudomonadati</taxon>
        <taxon>Myxococcota</taxon>
        <taxon>Myxococcia</taxon>
        <taxon>Myxococcales</taxon>
        <taxon>Cystobacterineae</taxon>
        <taxon>Archangiaceae</taxon>
        <taxon>Cystobacter</taxon>
    </lineage>
</organism>
<dbReference type="EMBL" id="MPIN01000011">
    <property type="protein sequence ID" value="OJH36207.1"/>
    <property type="molecule type" value="Genomic_DNA"/>
</dbReference>
<dbReference type="PANTHER" id="PTHR43065">
    <property type="entry name" value="SENSOR HISTIDINE KINASE"/>
    <property type="match status" value="1"/>
</dbReference>
<dbReference type="OrthoDB" id="9805967at2"/>
<evidence type="ECO:0000256" key="3">
    <source>
        <dbReference type="ARBA" id="ARBA00022553"/>
    </source>
</evidence>
<keyword evidence="12" id="KW-1185">Reference proteome</keyword>
<feature type="transmembrane region" description="Helical" evidence="9">
    <location>
        <begin position="7"/>
        <end position="25"/>
    </location>
</feature>
<dbReference type="CDD" id="cd00082">
    <property type="entry name" value="HisKA"/>
    <property type="match status" value="1"/>
</dbReference>
<dbReference type="STRING" id="83449.BON30_34165"/>
<evidence type="ECO:0000313" key="11">
    <source>
        <dbReference type="EMBL" id="OJH36207.1"/>
    </source>
</evidence>
<proteinExistence type="predicted"/>
<dbReference type="InterPro" id="IPR004358">
    <property type="entry name" value="Sig_transdc_His_kin-like_C"/>
</dbReference>
<dbReference type="PRINTS" id="PR00344">
    <property type="entry name" value="BCTRLSENSOR"/>
</dbReference>
<evidence type="ECO:0000256" key="2">
    <source>
        <dbReference type="ARBA" id="ARBA00012438"/>
    </source>
</evidence>
<accession>A0A1L9B1S2</accession>
<feature type="domain" description="Histidine kinase" evidence="10">
    <location>
        <begin position="200"/>
        <end position="417"/>
    </location>
</feature>
<dbReference type="InterPro" id="IPR036097">
    <property type="entry name" value="HisK_dim/P_sf"/>
</dbReference>
<evidence type="ECO:0000256" key="1">
    <source>
        <dbReference type="ARBA" id="ARBA00000085"/>
    </source>
</evidence>
<evidence type="ECO:0000256" key="5">
    <source>
        <dbReference type="ARBA" id="ARBA00022741"/>
    </source>
</evidence>
<reference evidence="12" key="1">
    <citation type="submission" date="2016-11" db="EMBL/GenBank/DDBJ databases">
        <authorList>
            <person name="Shukria A."/>
            <person name="Stevens D.C."/>
        </authorList>
    </citation>
    <scope>NUCLEOTIDE SEQUENCE [LARGE SCALE GENOMIC DNA]</scope>
    <source>
        <strain evidence="12">Cbfe23</strain>
    </source>
</reference>
<evidence type="ECO:0000259" key="10">
    <source>
        <dbReference type="PROSITE" id="PS50109"/>
    </source>
</evidence>
<dbReference type="Pfam" id="PF00512">
    <property type="entry name" value="HisKA"/>
    <property type="match status" value="1"/>
</dbReference>
<dbReference type="Proteomes" id="UP000182229">
    <property type="component" value="Unassembled WGS sequence"/>
</dbReference>
<evidence type="ECO:0000256" key="8">
    <source>
        <dbReference type="ARBA" id="ARBA00023012"/>
    </source>
</evidence>
<gene>
    <name evidence="11" type="ORF">BON30_34165</name>
</gene>
<dbReference type="AlphaFoldDB" id="A0A1L9B1S2"/>
<evidence type="ECO:0000256" key="6">
    <source>
        <dbReference type="ARBA" id="ARBA00022777"/>
    </source>
</evidence>
<dbReference type="SUPFAM" id="SSF55874">
    <property type="entry name" value="ATPase domain of HSP90 chaperone/DNA topoisomerase II/histidine kinase"/>
    <property type="match status" value="1"/>
</dbReference>
<keyword evidence="4" id="KW-0808">Transferase</keyword>
<protein>
    <recommendedName>
        <fullName evidence="2">histidine kinase</fullName>
        <ecNumber evidence="2">2.7.13.3</ecNumber>
    </recommendedName>
</protein>
<feature type="transmembrane region" description="Helical" evidence="9">
    <location>
        <begin position="61"/>
        <end position="79"/>
    </location>
</feature>
<dbReference type="InterPro" id="IPR003594">
    <property type="entry name" value="HATPase_dom"/>
</dbReference>
<dbReference type="Gene3D" id="1.10.287.130">
    <property type="match status" value="1"/>
</dbReference>
<keyword evidence="5" id="KW-0547">Nucleotide-binding</keyword>
<evidence type="ECO:0000256" key="4">
    <source>
        <dbReference type="ARBA" id="ARBA00022679"/>
    </source>
</evidence>
<keyword evidence="3" id="KW-0597">Phosphoprotein</keyword>
<keyword evidence="9" id="KW-0472">Membrane</keyword>
<keyword evidence="6" id="KW-0418">Kinase</keyword>
<dbReference type="GO" id="GO:0005524">
    <property type="term" value="F:ATP binding"/>
    <property type="evidence" value="ECO:0007669"/>
    <property type="project" value="UniProtKB-KW"/>
</dbReference>
<name>A0A1L9B1S2_9BACT</name>
<dbReference type="Gene3D" id="3.30.565.10">
    <property type="entry name" value="Histidine kinase-like ATPase, C-terminal domain"/>
    <property type="match status" value="1"/>
</dbReference>
<keyword evidence="7" id="KW-0067">ATP-binding</keyword>
<evidence type="ECO:0000256" key="9">
    <source>
        <dbReference type="SAM" id="Phobius"/>
    </source>
</evidence>
<evidence type="ECO:0000313" key="12">
    <source>
        <dbReference type="Proteomes" id="UP000182229"/>
    </source>
</evidence>
<dbReference type="SUPFAM" id="SSF47384">
    <property type="entry name" value="Homodimeric domain of signal transducing histidine kinase"/>
    <property type="match status" value="1"/>
</dbReference>
<dbReference type="PROSITE" id="PS50109">
    <property type="entry name" value="HIS_KIN"/>
    <property type="match status" value="1"/>
</dbReference>